<evidence type="ECO:0000256" key="1">
    <source>
        <dbReference type="ARBA" id="ARBA00010617"/>
    </source>
</evidence>
<dbReference type="PANTHER" id="PTHR47955">
    <property type="entry name" value="CYTOCHROME P450 FAMILY 71 PROTEIN"/>
    <property type="match status" value="1"/>
</dbReference>
<gene>
    <name evidence="7" type="ORF">Taro_055792</name>
</gene>
<dbReference type="GO" id="GO:0004497">
    <property type="term" value="F:monooxygenase activity"/>
    <property type="evidence" value="ECO:0007669"/>
    <property type="project" value="InterPro"/>
</dbReference>
<dbReference type="GO" id="GO:0020037">
    <property type="term" value="F:heme binding"/>
    <property type="evidence" value="ECO:0007669"/>
    <property type="project" value="InterPro"/>
</dbReference>
<keyword evidence="4" id="KW-0560">Oxidoreductase</keyword>
<reference evidence="7" key="1">
    <citation type="submission" date="2017-07" db="EMBL/GenBank/DDBJ databases">
        <title>Taro Niue Genome Assembly and Annotation.</title>
        <authorList>
            <person name="Atibalentja N."/>
            <person name="Keating K."/>
            <person name="Fields C.J."/>
        </authorList>
    </citation>
    <scope>NUCLEOTIDE SEQUENCE</scope>
    <source>
        <strain evidence="7">Niue_2</strain>
        <tissue evidence="7">Leaf</tissue>
    </source>
</reference>
<keyword evidence="2" id="KW-0349">Heme</keyword>
<proteinExistence type="inferred from homology"/>
<organism evidence="7 8">
    <name type="scientific">Colocasia esculenta</name>
    <name type="common">Wild taro</name>
    <name type="synonym">Arum esculentum</name>
    <dbReference type="NCBI Taxonomy" id="4460"/>
    <lineage>
        <taxon>Eukaryota</taxon>
        <taxon>Viridiplantae</taxon>
        <taxon>Streptophyta</taxon>
        <taxon>Embryophyta</taxon>
        <taxon>Tracheophyta</taxon>
        <taxon>Spermatophyta</taxon>
        <taxon>Magnoliopsida</taxon>
        <taxon>Liliopsida</taxon>
        <taxon>Araceae</taxon>
        <taxon>Aroideae</taxon>
        <taxon>Colocasieae</taxon>
        <taxon>Colocasia</taxon>
    </lineage>
</organism>
<protein>
    <submittedName>
        <fullName evidence="7">Uncharacterized protein</fullName>
    </submittedName>
</protein>
<dbReference type="Proteomes" id="UP000652761">
    <property type="component" value="Unassembled WGS sequence"/>
</dbReference>
<comment type="similarity">
    <text evidence="1">Belongs to the cytochrome P450 family.</text>
</comment>
<keyword evidence="6" id="KW-0732">Signal</keyword>
<dbReference type="GO" id="GO:0016705">
    <property type="term" value="F:oxidoreductase activity, acting on paired donors, with incorporation or reduction of molecular oxygen"/>
    <property type="evidence" value="ECO:0007669"/>
    <property type="project" value="InterPro"/>
</dbReference>
<dbReference type="InterPro" id="IPR001128">
    <property type="entry name" value="Cyt_P450"/>
</dbReference>
<evidence type="ECO:0000256" key="4">
    <source>
        <dbReference type="ARBA" id="ARBA00023002"/>
    </source>
</evidence>
<keyword evidence="5" id="KW-0408">Iron</keyword>
<dbReference type="PANTHER" id="PTHR47955:SF8">
    <property type="entry name" value="CYTOCHROME P450 71D11-LIKE"/>
    <property type="match status" value="1"/>
</dbReference>
<feature type="chain" id="PRO_5032370052" evidence="6">
    <location>
        <begin position="28"/>
        <end position="312"/>
    </location>
</feature>
<evidence type="ECO:0000313" key="8">
    <source>
        <dbReference type="Proteomes" id="UP000652761"/>
    </source>
</evidence>
<dbReference type="Gene3D" id="1.10.630.10">
    <property type="entry name" value="Cytochrome P450"/>
    <property type="match status" value="1"/>
</dbReference>
<keyword evidence="3" id="KW-0479">Metal-binding</keyword>
<feature type="signal peptide" evidence="6">
    <location>
        <begin position="1"/>
        <end position="27"/>
    </location>
</feature>
<dbReference type="InterPro" id="IPR036396">
    <property type="entry name" value="Cyt_P450_sf"/>
</dbReference>
<dbReference type="Pfam" id="PF00067">
    <property type="entry name" value="p450"/>
    <property type="match status" value="1"/>
</dbReference>
<keyword evidence="8" id="KW-1185">Reference proteome</keyword>
<evidence type="ECO:0000313" key="7">
    <source>
        <dbReference type="EMBL" id="MQM22735.1"/>
    </source>
</evidence>
<dbReference type="AlphaFoldDB" id="A0A843XVB7"/>
<evidence type="ECO:0000256" key="2">
    <source>
        <dbReference type="ARBA" id="ARBA00022617"/>
    </source>
</evidence>
<dbReference type="SUPFAM" id="SSF48264">
    <property type="entry name" value="Cytochrome P450"/>
    <property type="match status" value="1"/>
</dbReference>
<evidence type="ECO:0000256" key="6">
    <source>
        <dbReference type="SAM" id="SignalP"/>
    </source>
</evidence>
<dbReference type="GO" id="GO:0005506">
    <property type="term" value="F:iron ion binding"/>
    <property type="evidence" value="ECO:0007669"/>
    <property type="project" value="InterPro"/>
</dbReference>
<evidence type="ECO:0000256" key="3">
    <source>
        <dbReference type="ARBA" id="ARBA00022723"/>
    </source>
</evidence>
<name>A0A843XVB7_COLES</name>
<evidence type="ECO:0000256" key="5">
    <source>
        <dbReference type="ARBA" id="ARBA00023004"/>
    </source>
</evidence>
<accession>A0A843XVB7</accession>
<dbReference type="EMBL" id="NMUH01013794">
    <property type="protein sequence ID" value="MQM22735.1"/>
    <property type="molecule type" value="Genomic_DNA"/>
</dbReference>
<sequence>MELQWQSLSLLFTFFLLLLILTRKAATGDPPKRLPPGPKPLPIIGCIHHLLTSLPHRRLRDLAGQYGPLMHLKLGQVSTVVVSSPQVATEVMKTHDLVFCSRPEILAAKVIGYGCTDVVFAPYGEYWRQLRKICILELLSAKRVQSFRRVREEEVDGLVLSIRAAAGGDQKHHREVINLTQKLYALSSSIASRAAFGKKCLRHERFLATVREAVKLASGFNVADLFPSLDFINVVSGMKFKLEKVRQRLDGILDEILEEHKSKNGTRMQGVDGRGLEEEDLLDVLLRIQEKGDLEFSLTNDNIKAVILVRSL</sequence>
<dbReference type="OrthoDB" id="689155at2759"/>
<comment type="caution">
    <text evidence="7">The sequence shown here is derived from an EMBL/GenBank/DDBJ whole genome shotgun (WGS) entry which is preliminary data.</text>
</comment>